<name>A0A1C4UB97_9ACTN</name>
<keyword evidence="4" id="KW-1185">Reference proteome</keyword>
<dbReference type="Proteomes" id="UP000198224">
    <property type="component" value="Chromosome I"/>
</dbReference>
<evidence type="ECO:0000256" key="1">
    <source>
        <dbReference type="SAM" id="MobiDB-lite"/>
    </source>
</evidence>
<organism evidence="3 4">
    <name type="scientific">Micromonospora chokoriensis</name>
    <dbReference type="NCBI Taxonomy" id="356851"/>
    <lineage>
        <taxon>Bacteria</taxon>
        <taxon>Bacillati</taxon>
        <taxon>Actinomycetota</taxon>
        <taxon>Actinomycetes</taxon>
        <taxon>Micromonosporales</taxon>
        <taxon>Micromonosporaceae</taxon>
        <taxon>Micromonospora</taxon>
    </lineage>
</organism>
<dbReference type="EMBL" id="LT607409">
    <property type="protein sequence ID" value="SCE68941.1"/>
    <property type="molecule type" value="Genomic_DNA"/>
</dbReference>
<feature type="region of interest" description="Disordered" evidence="1">
    <location>
        <begin position="64"/>
        <end position="98"/>
    </location>
</feature>
<accession>A0A1C4UB97</accession>
<evidence type="ECO:0000313" key="3">
    <source>
        <dbReference type="EMBL" id="SCE68941.1"/>
    </source>
</evidence>
<feature type="transmembrane region" description="Helical" evidence="2">
    <location>
        <begin position="37"/>
        <end position="54"/>
    </location>
</feature>
<keyword evidence="2" id="KW-0812">Transmembrane</keyword>
<evidence type="ECO:0000313" key="4">
    <source>
        <dbReference type="Proteomes" id="UP000198224"/>
    </source>
</evidence>
<keyword evidence="2" id="KW-0472">Membrane</keyword>
<gene>
    <name evidence="3" type="ORF">GA0070612_0259</name>
</gene>
<dbReference type="AlphaFoldDB" id="A0A1C4UB97"/>
<sequence length="98" mass="9664">MARSGSTSIWSTVWAWPVGIAIGLTIGIPVFGAKGGVAFGVALAVAFAVGLGLIRGRKSSVEAAPGGFPARGDQRDHLAQGATDGSATGVDADGSSRP</sequence>
<feature type="transmembrane region" description="Helical" evidence="2">
    <location>
        <begin position="12"/>
        <end position="31"/>
    </location>
</feature>
<protein>
    <submittedName>
        <fullName evidence="3">Uncharacterized protein</fullName>
    </submittedName>
</protein>
<dbReference type="RefSeq" id="WP_088986237.1">
    <property type="nucleotide sequence ID" value="NZ_LT607409.1"/>
</dbReference>
<proteinExistence type="predicted"/>
<keyword evidence="2" id="KW-1133">Transmembrane helix</keyword>
<evidence type="ECO:0000256" key="2">
    <source>
        <dbReference type="SAM" id="Phobius"/>
    </source>
</evidence>
<reference evidence="4" key="1">
    <citation type="submission" date="2016-06" db="EMBL/GenBank/DDBJ databases">
        <authorList>
            <person name="Varghese N."/>
            <person name="Submissions Spin"/>
        </authorList>
    </citation>
    <scope>NUCLEOTIDE SEQUENCE [LARGE SCALE GENOMIC DNA]</scope>
    <source>
        <strain evidence="4">DSM 45160</strain>
    </source>
</reference>